<dbReference type="InterPro" id="IPR017508">
    <property type="entry name" value="HipA_N1"/>
</dbReference>
<dbReference type="NCBIfam" id="TIGR03071">
    <property type="entry name" value="couple_hipA"/>
    <property type="match status" value="1"/>
</dbReference>
<comment type="caution">
    <text evidence="2">The sequence shown here is derived from an EMBL/GenBank/DDBJ whole genome shotgun (WGS) entry which is preliminary data.</text>
</comment>
<keyword evidence="3" id="KW-1185">Reference proteome</keyword>
<dbReference type="Proteomes" id="UP001338309">
    <property type="component" value="Unassembled WGS sequence"/>
</dbReference>
<accession>A0ABQ6PMI9</accession>
<evidence type="ECO:0000313" key="3">
    <source>
        <dbReference type="Proteomes" id="UP001338309"/>
    </source>
</evidence>
<protein>
    <submittedName>
        <fullName evidence="2">HipA N-terminal domain-containing protein</fullName>
    </submittedName>
</protein>
<dbReference type="Pfam" id="PF13657">
    <property type="entry name" value="Couple_hipA"/>
    <property type="match status" value="1"/>
</dbReference>
<evidence type="ECO:0000259" key="1">
    <source>
        <dbReference type="Pfam" id="PF13657"/>
    </source>
</evidence>
<evidence type="ECO:0000313" key="2">
    <source>
        <dbReference type="EMBL" id="GMQ29174.1"/>
    </source>
</evidence>
<dbReference type="EMBL" id="BTPD01000005">
    <property type="protein sequence ID" value="GMQ29174.1"/>
    <property type="molecule type" value="Genomic_DNA"/>
</dbReference>
<gene>
    <name evidence="2" type="ORF">Aconfl_18170</name>
</gene>
<name>A0ABQ6PMI9_9BACT</name>
<dbReference type="RefSeq" id="WP_338223897.1">
    <property type="nucleotide sequence ID" value="NZ_BTPD01000005.1"/>
</dbReference>
<feature type="domain" description="HipA N-terminal subdomain 1" evidence="1">
    <location>
        <begin position="6"/>
        <end position="102"/>
    </location>
</feature>
<proteinExistence type="predicted"/>
<reference evidence="2 3" key="1">
    <citation type="submission" date="2023-08" db="EMBL/GenBank/DDBJ databases">
        <title>Draft genome sequence of Algoriphagus confluentis.</title>
        <authorList>
            <person name="Takatani N."/>
            <person name="Hosokawa M."/>
            <person name="Sawabe T."/>
        </authorList>
    </citation>
    <scope>NUCLEOTIDE SEQUENCE [LARGE SCALE GENOMIC DNA]</scope>
    <source>
        <strain evidence="2 3">NBRC 111222</strain>
    </source>
</reference>
<sequence>MSRKALVYYQDQLAGYLTETDEGYTFIYDGTYLQSKNAMPVSFTLPLQNQSFESKTLFPFFDGLIPEGWLLNVGKNYWKLKGNDRFELLLTLCRDTIGAVSILPAEEVADV</sequence>
<organism evidence="2 3">
    <name type="scientific">Algoriphagus confluentis</name>
    <dbReference type="NCBI Taxonomy" id="1697556"/>
    <lineage>
        <taxon>Bacteria</taxon>
        <taxon>Pseudomonadati</taxon>
        <taxon>Bacteroidota</taxon>
        <taxon>Cytophagia</taxon>
        <taxon>Cytophagales</taxon>
        <taxon>Cyclobacteriaceae</taxon>
        <taxon>Algoriphagus</taxon>
    </lineage>
</organism>